<dbReference type="KEGG" id="smic:SmB9_00710"/>
<evidence type="ECO:0000256" key="7">
    <source>
        <dbReference type="SAM" id="Phobius"/>
    </source>
</evidence>
<sequence length="203" mass="22166">MSDTDSQGGRRWSSRLIFVIAAIGFAVGLGNLWRFPYLAGQNGGGAFILLYVGAVFVIGLPLVIAELAIGRKGGADPARAWRQVATAEGRSPWWGAIGYFGVTASFLVVSFYCVIGGWTLAFAWTGVNTLAGIGGTLDFVQGLWRLLKMRPRNGRLGRAEVRHQSLREHDYRNEAMAGQDRAVWRKEPGERGEALCIKVSLDH</sequence>
<dbReference type="EMBL" id="AP018711">
    <property type="protein sequence ID" value="BBE32413.1"/>
    <property type="molecule type" value="Genomic_DNA"/>
</dbReference>
<keyword evidence="3 6" id="KW-0812">Transmembrane</keyword>
<reference evidence="9 11" key="2">
    <citation type="submission" date="2018-10" db="EMBL/GenBank/DDBJ databases">
        <title>Genomic Encyclopedia of Type Strains, Phase IV (KMG-IV): sequencing the most valuable type-strain genomes for metagenomic binning, comparative biology and taxonomic classification.</title>
        <authorList>
            <person name="Goeker M."/>
        </authorList>
    </citation>
    <scope>NUCLEOTIDE SEQUENCE [LARGE SCALE GENOMIC DNA]</scope>
    <source>
        <strain evidence="9 11">DSM 19791</strain>
    </source>
</reference>
<gene>
    <name evidence="9" type="ORF">DFR51_1867</name>
    <name evidence="8" type="ORF">SmB9_00710</name>
</gene>
<comment type="subcellular location">
    <subcellularLocation>
        <location evidence="1">Membrane</location>
        <topology evidence="1">Multi-pass membrane protein</topology>
    </subcellularLocation>
</comment>
<evidence type="ECO:0000313" key="8">
    <source>
        <dbReference type="EMBL" id="BBE32413.1"/>
    </source>
</evidence>
<protein>
    <recommendedName>
        <fullName evidence="6">Transporter</fullName>
    </recommendedName>
</protein>
<organism evidence="8 10">
    <name type="scientific">Sphingosinicella microcystinivorans</name>
    <dbReference type="NCBI Taxonomy" id="335406"/>
    <lineage>
        <taxon>Bacteria</taxon>
        <taxon>Pseudomonadati</taxon>
        <taxon>Pseudomonadota</taxon>
        <taxon>Alphaproteobacteria</taxon>
        <taxon>Sphingomonadales</taxon>
        <taxon>Sphingosinicellaceae</taxon>
        <taxon>Sphingosinicella</taxon>
    </lineage>
</organism>
<dbReference type="PANTHER" id="PTHR42948:SF1">
    <property type="entry name" value="TRANSPORTER"/>
    <property type="match status" value="1"/>
</dbReference>
<dbReference type="GO" id="GO:0016020">
    <property type="term" value="C:membrane"/>
    <property type="evidence" value="ECO:0007669"/>
    <property type="project" value="UniProtKB-SubCell"/>
</dbReference>
<dbReference type="PROSITE" id="PS00610">
    <property type="entry name" value="NA_NEUROTRAN_SYMP_1"/>
    <property type="match status" value="1"/>
</dbReference>
<keyword evidence="6" id="KW-0769">Symport</keyword>
<dbReference type="PANTHER" id="PTHR42948">
    <property type="entry name" value="TRANSPORTER"/>
    <property type="match status" value="1"/>
</dbReference>
<dbReference type="InterPro" id="IPR000175">
    <property type="entry name" value="Na/ntran_symport"/>
</dbReference>
<keyword evidence="4 7" id="KW-1133">Transmembrane helix</keyword>
<dbReference type="PRINTS" id="PR00176">
    <property type="entry name" value="NANEUSMPORT"/>
</dbReference>
<dbReference type="SUPFAM" id="SSF161070">
    <property type="entry name" value="SNF-like"/>
    <property type="match status" value="1"/>
</dbReference>
<evidence type="ECO:0000256" key="4">
    <source>
        <dbReference type="ARBA" id="ARBA00022989"/>
    </source>
</evidence>
<dbReference type="AlphaFoldDB" id="A0AAD1FZ58"/>
<dbReference type="PROSITE" id="PS50267">
    <property type="entry name" value="NA_NEUROTRAN_SYMP_3"/>
    <property type="match status" value="1"/>
</dbReference>
<dbReference type="InterPro" id="IPR037272">
    <property type="entry name" value="SNS_sf"/>
</dbReference>
<evidence type="ECO:0000313" key="9">
    <source>
        <dbReference type="EMBL" id="RKS88666.1"/>
    </source>
</evidence>
<name>A0AAD1FZ58_SPHMI</name>
<evidence type="ECO:0000256" key="6">
    <source>
        <dbReference type="RuleBase" id="RU003732"/>
    </source>
</evidence>
<dbReference type="Proteomes" id="UP000275727">
    <property type="component" value="Chromosome"/>
</dbReference>
<keyword evidence="2 6" id="KW-0813">Transport</keyword>
<proteinExistence type="inferred from homology"/>
<comment type="similarity">
    <text evidence="6">Belongs to the sodium:neurotransmitter symporter (SNF) (TC 2.A.22) family.</text>
</comment>
<dbReference type="GO" id="GO:0015293">
    <property type="term" value="F:symporter activity"/>
    <property type="evidence" value="ECO:0007669"/>
    <property type="project" value="UniProtKB-KW"/>
</dbReference>
<feature type="transmembrane region" description="Helical" evidence="7">
    <location>
        <begin position="45"/>
        <end position="69"/>
    </location>
</feature>
<evidence type="ECO:0000313" key="11">
    <source>
        <dbReference type="Proteomes" id="UP000276029"/>
    </source>
</evidence>
<dbReference type="NCBIfam" id="NF037979">
    <property type="entry name" value="Na_transp"/>
    <property type="match status" value="1"/>
</dbReference>
<accession>A0AAD1FZ58</accession>
<feature type="transmembrane region" description="Helical" evidence="7">
    <location>
        <begin position="12"/>
        <end position="33"/>
    </location>
</feature>
<keyword evidence="11" id="KW-1185">Reference proteome</keyword>
<evidence type="ECO:0000256" key="2">
    <source>
        <dbReference type="ARBA" id="ARBA00022448"/>
    </source>
</evidence>
<evidence type="ECO:0000256" key="1">
    <source>
        <dbReference type="ARBA" id="ARBA00004141"/>
    </source>
</evidence>
<reference evidence="8 10" key="1">
    <citation type="submission" date="2018-06" db="EMBL/GenBank/DDBJ databases">
        <title>Complete Genome Sequence of the Microcystin-Degrading Bacterium Sphingosinicella microcystinivorans Strain B-9.</title>
        <authorList>
            <person name="Jin H."/>
            <person name="Nishizawa T."/>
            <person name="Guo Y."/>
            <person name="Nishizawa A."/>
            <person name="Park H."/>
            <person name="Kato H."/>
            <person name="Tsuji K."/>
            <person name="Harada K."/>
        </authorList>
    </citation>
    <scope>NUCLEOTIDE SEQUENCE [LARGE SCALE GENOMIC DNA]</scope>
    <source>
        <strain evidence="8 10">B9</strain>
    </source>
</reference>
<evidence type="ECO:0000256" key="5">
    <source>
        <dbReference type="ARBA" id="ARBA00023136"/>
    </source>
</evidence>
<keyword evidence="5 7" id="KW-0472">Membrane</keyword>
<dbReference type="RefSeq" id="WP_160119018.1">
    <property type="nucleotide sequence ID" value="NZ_AP018711.1"/>
</dbReference>
<dbReference type="Pfam" id="PF00209">
    <property type="entry name" value="SNF"/>
    <property type="match status" value="1"/>
</dbReference>
<dbReference type="Proteomes" id="UP000276029">
    <property type="component" value="Unassembled WGS sequence"/>
</dbReference>
<evidence type="ECO:0000256" key="3">
    <source>
        <dbReference type="ARBA" id="ARBA00022692"/>
    </source>
</evidence>
<evidence type="ECO:0000313" key="10">
    <source>
        <dbReference type="Proteomes" id="UP000275727"/>
    </source>
</evidence>
<dbReference type="EMBL" id="RBWX01000008">
    <property type="protein sequence ID" value="RKS88666.1"/>
    <property type="molecule type" value="Genomic_DNA"/>
</dbReference>
<feature type="transmembrane region" description="Helical" evidence="7">
    <location>
        <begin position="99"/>
        <end position="124"/>
    </location>
</feature>